<dbReference type="AlphaFoldDB" id="A0A1V4IUH8"/>
<keyword evidence="1" id="KW-0175">Coiled coil</keyword>
<name>A0A1V4IUH8_9CLOT</name>
<accession>A0A1V4IUH8</accession>
<dbReference type="OrthoDB" id="1706352at2"/>
<evidence type="ECO:0000256" key="1">
    <source>
        <dbReference type="SAM" id="Coils"/>
    </source>
</evidence>
<sequence>MKSIPWIYYDAEGYLKRLYLTENGDLVRETLYQNKWTDKQQIDSDVVDMSLYEDMSIVYIKKKGILKLAEWKDNSWKNETIYEFKELLFGLYELKSYMIDGKINIFVLNKKSVKNAFIVHLIYDGSLKSVNTVCSLQLVNEAVQHYEVEYNLNEKVIDIIFITKEGSEAVIKTTQCKNELWKIPVKLYGIKGKNAEFKTLSYNNRTNILNCSREYSTYCLEHVALYEKADMVYNNIYETTSDIDDITIVNINDILYAVWKEDQRIFWTANKKKWTNVSELKVNNADSIILCRFSNLSDRNIVAKYVFLQIDPDVKVLMPEFKSVNAIESSSSIFSNSGSTASSYKKAEKREELLYSVSENYDKKIQILKYQLEEKEKNLGVLKAGYARITDAKRKSDENLEIMNGIHENMLNEFEQFKKQQETLKKEVDKLRQELKIKIVESENMKKKVDSFIEENDILKKQLEQEKNRGILKMFKKNRN</sequence>
<dbReference type="Proteomes" id="UP000190080">
    <property type="component" value="Unassembled WGS sequence"/>
</dbReference>
<evidence type="ECO:0000313" key="3">
    <source>
        <dbReference type="Proteomes" id="UP000190080"/>
    </source>
</evidence>
<evidence type="ECO:0000313" key="2">
    <source>
        <dbReference type="EMBL" id="OPJ63553.1"/>
    </source>
</evidence>
<dbReference type="STRING" id="1450648.CLORY_10610"/>
<feature type="coiled-coil region" evidence="1">
    <location>
        <begin position="407"/>
        <end position="469"/>
    </location>
</feature>
<organism evidence="2 3">
    <name type="scientific">Clostridium oryzae</name>
    <dbReference type="NCBI Taxonomy" id="1450648"/>
    <lineage>
        <taxon>Bacteria</taxon>
        <taxon>Bacillati</taxon>
        <taxon>Bacillota</taxon>
        <taxon>Clostridia</taxon>
        <taxon>Eubacteriales</taxon>
        <taxon>Clostridiaceae</taxon>
        <taxon>Clostridium</taxon>
    </lineage>
</organism>
<proteinExistence type="predicted"/>
<comment type="caution">
    <text evidence="2">The sequence shown here is derived from an EMBL/GenBank/DDBJ whole genome shotgun (WGS) entry which is preliminary data.</text>
</comment>
<dbReference type="RefSeq" id="WP_079422487.1">
    <property type="nucleotide sequence ID" value="NZ_MZGV01000008.1"/>
</dbReference>
<keyword evidence="3" id="KW-1185">Reference proteome</keyword>
<protein>
    <submittedName>
        <fullName evidence="2">Uncharacterized protein</fullName>
    </submittedName>
</protein>
<gene>
    <name evidence="2" type="ORF">CLORY_10610</name>
</gene>
<reference evidence="2 3" key="1">
    <citation type="submission" date="2017-03" db="EMBL/GenBank/DDBJ databases">
        <title>Genome sequence of Clostridium oryzae DSM 28571.</title>
        <authorList>
            <person name="Poehlein A."/>
            <person name="Daniel R."/>
        </authorList>
    </citation>
    <scope>NUCLEOTIDE SEQUENCE [LARGE SCALE GENOMIC DNA]</scope>
    <source>
        <strain evidence="2 3">DSM 28571</strain>
    </source>
</reference>
<dbReference type="EMBL" id="MZGV01000008">
    <property type="protein sequence ID" value="OPJ63553.1"/>
    <property type="molecule type" value="Genomic_DNA"/>
</dbReference>